<gene>
    <name evidence="3" type="ORF">ABIQ69_04650</name>
</gene>
<dbReference type="RefSeq" id="WP_350349219.1">
    <property type="nucleotide sequence ID" value="NZ_CP158374.1"/>
</dbReference>
<keyword evidence="2" id="KW-0812">Transmembrane</keyword>
<sequence length="486" mass="50533">MAKLTVEELEARLARLEEENAALRAAATEATGPPAEGATTAVVVDAGGGRRRSGRWRSVLSAVLVVLALVLMPVAAISAWARLELVDTDRFVATFAPLAEDPAVQAYVADTVTTAIDEQVDLEGLTSDVFDGVRSLGLPPRAEQALALLEGPAAQGLQALVSQIVDRIVTSEEFADLWAGALRVSHQQAIAAIQGDPDAALEIGATGELSIQLGPVIDAVKQRLIDRGIGFAEAIPPIDRSIVIAESDAFTLVQTVYALAVAVGTWLPWVVLAMLVAGVLVARRRANAVVWTAAGFALTAALFAAGVGIGRLFFVGTVSPSIMPSAAADALYEHVIATLRSTIVAALVLGLLTAVIAWCAGPSRPARSLRRFSTAAFGAVRGAGERYGVTTGAFGRWLDQWRTALYVVIAVVAALVVLVSRPLTTGTVVTTVLVALLVLLLVELLRRPATDMPVADMPVADVPSADRSGDDLPAEASVVGGTGRAT</sequence>
<feature type="transmembrane region" description="Helical" evidence="2">
    <location>
        <begin position="256"/>
        <end position="281"/>
    </location>
</feature>
<feature type="transmembrane region" description="Helical" evidence="2">
    <location>
        <begin position="288"/>
        <end position="314"/>
    </location>
</feature>
<proteinExistence type="predicted"/>
<reference evidence="3" key="1">
    <citation type="submission" date="2024-05" db="EMBL/GenBank/DDBJ databases">
        <authorList>
            <person name="Yu L."/>
        </authorList>
    </citation>
    <scope>NUCLEOTIDE SEQUENCE</scope>
    <source>
        <strain evidence="3">G08B096</strain>
    </source>
</reference>
<protein>
    <recommendedName>
        <fullName evidence="4">Integral membrane protein</fullName>
    </recommendedName>
</protein>
<evidence type="ECO:0008006" key="4">
    <source>
        <dbReference type="Google" id="ProtNLM"/>
    </source>
</evidence>
<name>A0AAU7WBY7_9MICO</name>
<feature type="region of interest" description="Disordered" evidence="1">
    <location>
        <begin position="460"/>
        <end position="486"/>
    </location>
</feature>
<feature type="transmembrane region" description="Helical" evidence="2">
    <location>
        <begin position="334"/>
        <end position="361"/>
    </location>
</feature>
<dbReference type="EMBL" id="CP158374">
    <property type="protein sequence ID" value="XBX83215.1"/>
    <property type="molecule type" value="Genomic_DNA"/>
</dbReference>
<evidence type="ECO:0000313" key="3">
    <source>
        <dbReference type="EMBL" id="XBX83215.1"/>
    </source>
</evidence>
<keyword evidence="2" id="KW-1133">Transmembrane helix</keyword>
<feature type="transmembrane region" description="Helical" evidence="2">
    <location>
        <begin position="403"/>
        <end position="420"/>
    </location>
</feature>
<organism evidence="3">
    <name type="scientific">Agromyces sp. G08B096</name>
    <dbReference type="NCBI Taxonomy" id="3156399"/>
    <lineage>
        <taxon>Bacteria</taxon>
        <taxon>Bacillati</taxon>
        <taxon>Actinomycetota</taxon>
        <taxon>Actinomycetes</taxon>
        <taxon>Micrococcales</taxon>
        <taxon>Microbacteriaceae</taxon>
        <taxon>Agromyces</taxon>
    </lineage>
</organism>
<keyword evidence="2" id="KW-0472">Membrane</keyword>
<evidence type="ECO:0000256" key="2">
    <source>
        <dbReference type="SAM" id="Phobius"/>
    </source>
</evidence>
<feature type="transmembrane region" description="Helical" evidence="2">
    <location>
        <begin position="59"/>
        <end position="81"/>
    </location>
</feature>
<evidence type="ECO:0000256" key="1">
    <source>
        <dbReference type="SAM" id="MobiDB-lite"/>
    </source>
</evidence>
<accession>A0AAU7WBY7</accession>
<dbReference type="AlphaFoldDB" id="A0AAU7WBY7"/>
<feature type="transmembrane region" description="Helical" evidence="2">
    <location>
        <begin position="426"/>
        <end position="445"/>
    </location>
</feature>